<evidence type="ECO:0000256" key="7">
    <source>
        <dbReference type="ARBA" id="ARBA00023186"/>
    </source>
</evidence>
<dbReference type="FunFam" id="3.80.10.10:FF:000003">
    <property type="entry name" value="Acidic leucine-rich nuclear phosphoprotein 32 family member A"/>
    <property type="match status" value="1"/>
</dbReference>
<reference evidence="13 14" key="1">
    <citation type="submission" date="2014-04" db="EMBL/GenBank/DDBJ databases">
        <title>Genome evolution of avian class.</title>
        <authorList>
            <person name="Zhang G."/>
            <person name="Li C."/>
        </authorList>
    </citation>
    <scope>NUCLEOTIDE SEQUENCE [LARGE SCALE GENOMIC DNA]</scope>
    <source>
        <strain evidence="13">BGI_Y956</strain>
    </source>
</reference>
<evidence type="ECO:0000256" key="10">
    <source>
        <dbReference type="ARBA" id="ARBA00045721"/>
    </source>
</evidence>
<feature type="non-terminal residue" evidence="13">
    <location>
        <position position="199"/>
    </location>
</feature>
<evidence type="ECO:0000256" key="6">
    <source>
        <dbReference type="ARBA" id="ARBA00022853"/>
    </source>
</evidence>
<feature type="compositionally biased region" description="Acidic residues" evidence="12">
    <location>
        <begin position="161"/>
        <end position="199"/>
    </location>
</feature>
<organism evidence="13 14">
    <name type="scientific">Nipponia nippon</name>
    <name type="common">Crested ibis</name>
    <name type="synonym">Ibis nippon</name>
    <dbReference type="NCBI Taxonomy" id="128390"/>
    <lineage>
        <taxon>Eukaryota</taxon>
        <taxon>Metazoa</taxon>
        <taxon>Chordata</taxon>
        <taxon>Craniata</taxon>
        <taxon>Vertebrata</taxon>
        <taxon>Euteleostomi</taxon>
        <taxon>Archelosauria</taxon>
        <taxon>Archosauria</taxon>
        <taxon>Dinosauria</taxon>
        <taxon>Saurischia</taxon>
        <taxon>Theropoda</taxon>
        <taxon>Coelurosauria</taxon>
        <taxon>Aves</taxon>
        <taxon>Neognathae</taxon>
        <taxon>Neoaves</taxon>
        <taxon>Aequornithes</taxon>
        <taxon>Pelecaniformes</taxon>
        <taxon>Threskiornithidae</taxon>
        <taxon>Nipponia</taxon>
    </lineage>
</organism>
<evidence type="ECO:0000313" key="14">
    <source>
        <dbReference type="Proteomes" id="UP000053283"/>
    </source>
</evidence>
<dbReference type="AlphaFoldDB" id="A0A091WRS6"/>
<evidence type="ECO:0000256" key="8">
    <source>
        <dbReference type="ARBA" id="ARBA00023242"/>
    </source>
</evidence>
<evidence type="ECO:0000256" key="2">
    <source>
        <dbReference type="ARBA" id="ARBA00004496"/>
    </source>
</evidence>
<feature type="region of interest" description="Disordered" evidence="12">
    <location>
        <begin position="132"/>
        <end position="199"/>
    </location>
</feature>
<dbReference type="GO" id="GO:0042393">
    <property type="term" value="F:histone binding"/>
    <property type="evidence" value="ECO:0007669"/>
    <property type="project" value="TreeGrafter"/>
</dbReference>
<evidence type="ECO:0000256" key="4">
    <source>
        <dbReference type="ARBA" id="ARBA00022614"/>
    </source>
</evidence>
<protein>
    <recommendedName>
        <fullName evidence="11">Acidic leucine-rich nuclear phosphoprotein 32 family member</fullName>
    </recommendedName>
</protein>
<keyword evidence="5" id="KW-0677">Repeat</keyword>
<evidence type="ECO:0000313" key="13">
    <source>
        <dbReference type="EMBL" id="KFR04221.1"/>
    </source>
</evidence>
<dbReference type="EMBL" id="KL411194">
    <property type="protein sequence ID" value="KFR04221.1"/>
    <property type="molecule type" value="Genomic_DNA"/>
</dbReference>
<dbReference type="STRING" id="128390.A0A091WRS6"/>
<keyword evidence="6" id="KW-0156">Chromatin regulator</keyword>
<dbReference type="GO" id="GO:0005737">
    <property type="term" value="C:cytoplasm"/>
    <property type="evidence" value="ECO:0007669"/>
    <property type="project" value="UniProtKB-SubCell"/>
</dbReference>
<dbReference type="PANTHER" id="PTHR11375">
    <property type="entry name" value="ACIDIC LEUCINE-RICH NUCLEAR PHOSPHOPROTEIN 32"/>
    <property type="match status" value="1"/>
</dbReference>
<evidence type="ECO:0000256" key="11">
    <source>
        <dbReference type="RuleBase" id="RU369103"/>
    </source>
</evidence>
<evidence type="ECO:0000256" key="1">
    <source>
        <dbReference type="ARBA" id="ARBA00004123"/>
    </source>
</evidence>
<comment type="similarity">
    <text evidence="9 11">Belongs to the ANP32 family.</text>
</comment>
<dbReference type="PANTHER" id="PTHR11375:SF5">
    <property type="entry name" value="ACIDIC LEUCINE-RICH NUCLEAR PHOSPHOPROTEIN 32 FAMILY MEMBER E"/>
    <property type="match status" value="1"/>
</dbReference>
<evidence type="ECO:0000256" key="9">
    <source>
        <dbReference type="ARBA" id="ARBA00025777"/>
    </source>
</evidence>
<sequence length="199" mass="22243">KVTELVLDNCRSSNGEIEGLNDSFKELEFLSMANVELTSLAKLPTLSKLRKLELSDNIISGGLEVLAERCPNLTYLNLSGNKIKDLGTVEALQNLKNLKSLDLFNCEITNLEDYRDSIFELLQQITYLDGFDQEDNEAPDSEDDDDEGNFLKETVDRSKGDEDDDDEDEDEAGPPGEYEEEDDEDDGGSDLGEGEEEEE</sequence>
<dbReference type="Gene3D" id="3.80.10.10">
    <property type="entry name" value="Ribonuclease Inhibitor"/>
    <property type="match status" value="1"/>
</dbReference>
<accession>A0A091WRS6</accession>
<dbReference type="InterPro" id="IPR001611">
    <property type="entry name" value="Leu-rich_rpt"/>
</dbReference>
<dbReference type="Proteomes" id="UP000053283">
    <property type="component" value="Unassembled WGS sequence"/>
</dbReference>
<feature type="compositionally biased region" description="Acidic residues" evidence="12">
    <location>
        <begin position="132"/>
        <end position="148"/>
    </location>
</feature>
<dbReference type="GO" id="GO:0042981">
    <property type="term" value="P:regulation of apoptotic process"/>
    <property type="evidence" value="ECO:0007669"/>
    <property type="project" value="TreeGrafter"/>
</dbReference>
<dbReference type="GO" id="GO:0006325">
    <property type="term" value="P:chromatin organization"/>
    <property type="evidence" value="ECO:0007669"/>
    <property type="project" value="UniProtKB-KW"/>
</dbReference>
<gene>
    <name evidence="13" type="ORF">Y956_08559</name>
</gene>
<dbReference type="Pfam" id="PF14580">
    <property type="entry name" value="LRR_9"/>
    <property type="match status" value="1"/>
</dbReference>
<dbReference type="GO" id="GO:0019212">
    <property type="term" value="F:phosphatase inhibitor activity"/>
    <property type="evidence" value="ECO:0007669"/>
    <property type="project" value="TreeGrafter"/>
</dbReference>
<name>A0A091WRS6_NIPNI</name>
<keyword evidence="3" id="KW-0963">Cytoplasm</keyword>
<evidence type="ECO:0000256" key="3">
    <source>
        <dbReference type="ARBA" id="ARBA00022490"/>
    </source>
</evidence>
<feature type="non-terminal residue" evidence="13">
    <location>
        <position position="1"/>
    </location>
</feature>
<dbReference type="SUPFAM" id="SSF52058">
    <property type="entry name" value="L domain-like"/>
    <property type="match status" value="1"/>
</dbReference>
<evidence type="ECO:0000256" key="12">
    <source>
        <dbReference type="SAM" id="MobiDB-lite"/>
    </source>
</evidence>
<comment type="function">
    <text evidence="11">Multifunctional protein that is involved in the regulation of many processes.</text>
</comment>
<dbReference type="GO" id="GO:0005634">
    <property type="term" value="C:nucleus"/>
    <property type="evidence" value="ECO:0007669"/>
    <property type="project" value="UniProtKB-SubCell"/>
</dbReference>
<keyword evidence="4 11" id="KW-0433">Leucine-rich repeat</keyword>
<comment type="function">
    <text evidence="10">Histone chaperone that specifically mediates the genome-wide removal of histone H2A.Z/H2AZ1 from the nucleosome: removes H2A.Z/H2AZ1 from its normal sites of deposition, especially from enhancer and insulator regions. Not involved in deposition of H2A.Z/H2AZ1 in the nucleosome. May stabilize the evicted H2A.Z/H2AZ1-H2B dimer, thus shifting the equilibrium towards dissociation and the off-chromatin state. Inhibits activity of protein phosphatase 2A (PP2A). Does not inhibit protein phosphatase 1. May play a role in cerebellar development and synaptogenesis.</text>
</comment>
<proteinExistence type="inferred from homology"/>
<keyword evidence="7" id="KW-0143">Chaperone</keyword>
<dbReference type="InterPro" id="IPR032675">
    <property type="entry name" value="LRR_dom_sf"/>
</dbReference>
<comment type="subcellular location">
    <subcellularLocation>
        <location evidence="2">Cytoplasm</location>
    </subcellularLocation>
    <subcellularLocation>
        <location evidence="1 11">Nucleus</location>
    </subcellularLocation>
</comment>
<feature type="compositionally biased region" description="Basic and acidic residues" evidence="12">
    <location>
        <begin position="149"/>
        <end position="160"/>
    </location>
</feature>
<keyword evidence="8 11" id="KW-0539">Nucleus</keyword>
<dbReference type="PROSITE" id="PS51450">
    <property type="entry name" value="LRR"/>
    <property type="match status" value="2"/>
</dbReference>
<dbReference type="eggNOG" id="KOG2739">
    <property type="taxonomic scope" value="Eukaryota"/>
</dbReference>
<keyword evidence="14" id="KW-1185">Reference proteome</keyword>
<dbReference type="InterPro" id="IPR045081">
    <property type="entry name" value="AN32"/>
</dbReference>
<evidence type="ECO:0000256" key="5">
    <source>
        <dbReference type="ARBA" id="ARBA00022737"/>
    </source>
</evidence>